<proteinExistence type="inferred from homology"/>
<dbReference type="PANTHER" id="PTHR43248">
    <property type="entry name" value="2-SUCCINYL-6-HYDROXY-2,4-CYCLOHEXADIENE-1-CARBOXYLATE SYNTHASE"/>
    <property type="match status" value="1"/>
</dbReference>
<accession>A0A3M9MIU4</accession>
<dbReference type="InterPro" id="IPR051601">
    <property type="entry name" value="Serine_prot/Carboxylest_S33"/>
</dbReference>
<feature type="domain" description="AB hydrolase-1" evidence="6">
    <location>
        <begin position="116"/>
        <end position="339"/>
    </location>
</feature>
<dbReference type="OrthoDB" id="3252468at2"/>
<evidence type="ECO:0000256" key="1">
    <source>
        <dbReference type="ARBA" id="ARBA00010088"/>
    </source>
</evidence>
<evidence type="ECO:0000256" key="2">
    <source>
        <dbReference type="ARBA" id="ARBA00022729"/>
    </source>
</evidence>
<feature type="signal peptide" evidence="5">
    <location>
        <begin position="1"/>
        <end position="32"/>
    </location>
</feature>
<feature type="chain" id="PRO_5018140583" evidence="5">
    <location>
        <begin position="33"/>
        <end position="571"/>
    </location>
</feature>
<organism evidence="8 9">
    <name type="scientific">Flexivirga caeni</name>
    <dbReference type="NCBI Taxonomy" id="2294115"/>
    <lineage>
        <taxon>Bacteria</taxon>
        <taxon>Bacillati</taxon>
        <taxon>Actinomycetota</taxon>
        <taxon>Actinomycetes</taxon>
        <taxon>Micrococcales</taxon>
        <taxon>Dermacoccaceae</taxon>
        <taxon>Flexivirga</taxon>
    </lineage>
</organism>
<dbReference type="Gene3D" id="3.40.50.1820">
    <property type="entry name" value="alpha/beta hydrolase"/>
    <property type="match status" value="1"/>
</dbReference>
<dbReference type="GO" id="GO:0016787">
    <property type="term" value="F:hydrolase activity"/>
    <property type="evidence" value="ECO:0007669"/>
    <property type="project" value="UniProtKB-KW"/>
</dbReference>
<keyword evidence="2 5" id="KW-0732">Signal</keyword>
<dbReference type="InterPro" id="IPR029058">
    <property type="entry name" value="AB_hydrolase_fold"/>
</dbReference>
<dbReference type="PANTHER" id="PTHR43248:SF29">
    <property type="entry name" value="TRIPEPTIDYL AMINOPEPTIDASE"/>
    <property type="match status" value="1"/>
</dbReference>
<dbReference type="AlphaFoldDB" id="A0A3M9MIU4"/>
<dbReference type="Pfam" id="PF08386">
    <property type="entry name" value="Abhydrolase_4"/>
    <property type="match status" value="1"/>
</dbReference>
<name>A0A3M9MIU4_9MICO</name>
<dbReference type="Pfam" id="PF00561">
    <property type="entry name" value="Abhydrolase_1"/>
    <property type="match status" value="1"/>
</dbReference>
<dbReference type="InterPro" id="IPR013595">
    <property type="entry name" value="Pept_S33_TAP-like_C"/>
</dbReference>
<keyword evidence="3 8" id="KW-0378">Hydrolase</keyword>
<evidence type="ECO:0000259" key="7">
    <source>
        <dbReference type="Pfam" id="PF08386"/>
    </source>
</evidence>
<keyword evidence="9" id="KW-1185">Reference proteome</keyword>
<comment type="caution">
    <text evidence="8">The sequence shown here is derived from an EMBL/GenBank/DDBJ whole genome shotgun (WGS) entry which is preliminary data.</text>
</comment>
<dbReference type="EMBL" id="RJJQ01000001">
    <property type="protein sequence ID" value="RNI25426.1"/>
    <property type="molecule type" value="Genomic_DNA"/>
</dbReference>
<dbReference type="RefSeq" id="WP_123269651.1">
    <property type="nucleotide sequence ID" value="NZ_RJJQ01000001.1"/>
</dbReference>
<dbReference type="Proteomes" id="UP000271678">
    <property type="component" value="Unassembled WGS sequence"/>
</dbReference>
<dbReference type="InterPro" id="IPR000073">
    <property type="entry name" value="AB_hydrolase_1"/>
</dbReference>
<evidence type="ECO:0000256" key="5">
    <source>
        <dbReference type="SAM" id="SignalP"/>
    </source>
</evidence>
<sequence>MRRRLSHALTVSAVALTLAASGAAFVAAPAHAVAQSDDLSPTHANLSKYTSQHLTWSAAVCPQEVRTLGKAAARTECARVTAPMDYADPSKGNISLMVTRTAPEKSSGQSRFVFTNPGGPGAPDARFSVIVAALSPMGQTETVIGVDPRGTGESTPVSCAQPKTAIKDNHHMTAAQLSATQAAVKASVDQCVAQHGNYLPYITTENTARDQDLVRQLLGANTIDYYGVSAGTWLGAYYATMFPTHVGRFVLDSNTDFTSNFQTSFSYQPMGFQRRFSDQFEPWAARHDSTYHLGSTAAAVNTTYNQVRQAAVAGQLGFFSANVVDNVLTQQMYTDQGLVTSAKFLGFLDEARRGDKLALYQAFSLLSGGSDSYTDNREATTFMAITCNDTSWSKSPSYYVSQARSLGPKYPLLGYNQAVNQCAYWPYEAKNLRVNLSKAPKILMVDNTLDPATPYEGALAAHKLSPNTVLLTVNNQGFHGAVLGSKNTCVTNAVYGFLMNGKQLQHDSVCQGLPLPGDSKVYPVGTQVTGPAPNAGQPTSPTPPHQSDSLGETILKLLGKLVGDIFGGTHA</sequence>
<evidence type="ECO:0000256" key="4">
    <source>
        <dbReference type="SAM" id="MobiDB-lite"/>
    </source>
</evidence>
<protein>
    <submittedName>
        <fullName evidence="8">Alpha/beta hydrolase</fullName>
    </submittedName>
</protein>
<feature type="region of interest" description="Disordered" evidence="4">
    <location>
        <begin position="522"/>
        <end position="549"/>
    </location>
</feature>
<reference evidence="8 9" key="1">
    <citation type="submission" date="2018-11" db="EMBL/GenBank/DDBJ databases">
        <title>Draft genome of Simplicispira Flexivirga sp. BO-16.</title>
        <authorList>
            <person name="Im W.T."/>
        </authorList>
    </citation>
    <scope>NUCLEOTIDE SEQUENCE [LARGE SCALE GENOMIC DNA]</scope>
    <source>
        <strain evidence="8 9">BO-16</strain>
    </source>
</reference>
<feature type="domain" description="Peptidase S33 tripeptidyl aminopeptidase-like C-terminal" evidence="7">
    <location>
        <begin position="418"/>
        <end position="510"/>
    </location>
</feature>
<gene>
    <name evidence="8" type="ORF">EFY87_02055</name>
</gene>
<evidence type="ECO:0000313" key="9">
    <source>
        <dbReference type="Proteomes" id="UP000271678"/>
    </source>
</evidence>
<comment type="similarity">
    <text evidence="1">Belongs to the peptidase S33 family.</text>
</comment>
<evidence type="ECO:0000259" key="6">
    <source>
        <dbReference type="Pfam" id="PF00561"/>
    </source>
</evidence>
<dbReference type="SUPFAM" id="SSF53474">
    <property type="entry name" value="alpha/beta-Hydrolases"/>
    <property type="match status" value="1"/>
</dbReference>
<evidence type="ECO:0000256" key="3">
    <source>
        <dbReference type="ARBA" id="ARBA00022801"/>
    </source>
</evidence>
<evidence type="ECO:0000313" key="8">
    <source>
        <dbReference type="EMBL" id="RNI25426.1"/>
    </source>
</evidence>